<evidence type="ECO:0000256" key="10">
    <source>
        <dbReference type="SAM" id="MobiDB-lite"/>
    </source>
</evidence>
<evidence type="ECO:0000256" key="9">
    <source>
        <dbReference type="ARBA" id="ARBA00023136"/>
    </source>
</evidence>
<comment type="similarity">
    <text evidence="2">Belongs to the SEC61-beta family.</text>
</comment>
<name>A0AAN6GHI8_9BASI</name>
<dbReference type="InterPro" id="IPR030671">
    <property type="entry name" value="Sec61-beta/Sbh"/>
</dbReference>
<comment type="caution">
    <text evidence="12">The sequence shown here is derived from an EMBL/GenBank/DDBJ whole genome shotgun (WGS) entry which is preliminary data.</text>
</comment>
<keyword evidence="9 11" id="KW-0472">Membrane</keyword>
<evidence type="ECO:0000256" key="11">
    <source>
        <dbReference type="SAM" id="Phobius"/>
    </source>
</evidence>
<evidence type="ECO:0000256" key="5">
    <source>
        <dbReference type="ARBA" id="ARBA00022824"/>
    </source>
</evidence>
<dbReference type="AlphaFoldDB" id="A0AAN6GHI8"/>
<evidence type="ECO:0000256" key="1">
    <source>
        <dbReference type="ARBA" id="ARBA00004389"/>
    </source>
</evidence>
<evidence type="ECO:0000313" key="13">
    <source>
        <dbReference type="Proteomes" id="UP001176521"/>
    </source>
</evidence>
<dbReference type="GO" id="GO:0006886">
    <property type="term" value="P:intracellular protein transport"/>
    <property type="evidence" value="ECO:0007669"/>
    <property type="project" value="InterPro"/>
</dbReference>
<reference evidence="12" key="1">
    <citation type="journal article" date="2023" name="PhytoFront">
        <title>Draft Genome Resources of Seven Strains of Tilletia horrida, Causal Agent of Kernel Smut of Rice.</title>
        <authorList>
            <person name="Khanal S."/>
            <person name="Antony Babu S."/>
            <person name="Zhou X.G."/>
        </authorList>
    </citation>
    <scope>NUCLEOTIDE SEQUENCE</scope>
    <source>
        <strain evidence="12">TX3</strain>
    </source>
</reference>
<proteinExistence type="inferred from homology"/>
<accession>A0AAN6GHI8</accession>
<evidence type="ECO:0000256" key="6">
    <source>
        <dbReference type="ARBA" id="ARBA00022927"/>
    </source>
</evidence>
<sequence length="126" mass="13522">MADSKAAQLANNPQLAAAVQRNQGQLRRRAAQQTADKPNSTRAAGAGGSSNTMLRLYTDDNKGLSVDPVVVLVLAVSFVFSVVALHILAKFIRVFTKRVEREGRSGSFEDAGFQMLTSLANSDVDQ</sequence>
<organism evidence="12 13">
    <name type="scientific">Tilletia horrida</name>
    <dbReference type="NCBI Taxonomy" id="155126"/>
    <lineage>
        <taxon>Eukaryota</taxon>
        <taxon>Fungi</taxon>
        <taxon>Dikarya</taxon>
        <taxon>Basidiomycota</taxon>
        <taxon>Ustilaginomycotina</taxon>
        <taxon>Exobasidiomycetes</taxon>
        <taxon>Tilletiales</taxon>
        <taxon>Tilletiaceae</taxon>
        <taxon>Tilletia</taxon>
    </lineage>
</organism>
<keyword evidence="6" id="KW-0653">Protein transport</keyword>
<feature type="compositionally biased region" description="Polar residues" evidence="10">
    <location>
        <begin position="20"/>
        <end position="42"/>
    </location>
</feature>
<feature type="transmembrane region" description="Helical" evidence="11">
    <location>
        <begin position="69"/>
        <end position="89"/>
    </location>
</feature>
<keyword evidence="3" id="KW-0813">Transport</keyword>
<comment type="subcellular location">
    <subcellularLocation>
        <location evidence="1">Endoplasmic reticulum membrane</location>
        <topology evidence="1">Single-pass membrane protein</topology>
    </subcellularLocation>
</comment>
<feature type="compositionally biased region" description="Low complexity" evidence="10">
    <location>
        <begin position="1"/>
        <end position="18"/>
    </location>
</feature>
<dbReference type="GO" id="GO:0005784">
    <property type="term" value="C:Sec61 translocon complex"/>
    <property type="evidence" value="ECO:0007669"/>
    <property type="project" value="InterPro"/>
</dbReference>
<keyword evidence="7 11" id="KW-1133">Transmembrane helix</keyword>
<evidence type="ECO:0000256" key="7">
    <source>
        <dbReference type="ARBA" id="ARBA00022989"/>
    </source>
</evidence>
<evidence type="ECO:0000313" key="12">
    <source>
        <dbReference type="EMBL" id="KAK0539763.1"/>
    </source>
</evidence>
<protein>
    <submittedName>
        <fullName evidence="12">Arf guanine nucleotide exchange factor sbh1</fullName>
    </submittedName>
</protein>
<dbReference type="InterPro" id="IPR016482">
    <property type="entry name" value="SecG/Sec61-beta/Sbh"/>
</dbReference>
<evidence type="ECO:0000256" key="2">
    <source>
        <dbReference type="ARBA" id="ARBA00006103"/>
    </source>
</evidence>
<dbReference type="PANTHER" id="PTHR13509">
    <property type="entry name" value="SEC61 SUBUNIT BETA"/>
    <property type="match status" value="1"/>
</dbReference>
<evidence type="ECO:0000256" key="8">
    <source>
        <dbReference type="ARBA" id="ARBA00023010"/>
    </source>
</evidence>
<dbReference type="Proteomes" id="UP001176521">
    <property type="component" value="Unassembled WGS sequence"/>
</dbReference>
<dbReference type="EMBL" id="JAPDMQ010000025">
    <property type="protein sequence ID" value="KAK0539763.1"/>
    <property type="molecule type" value="Genomic_DNA"/>
</dbReference>
<feature type="region of interest" description="Disordered" evidence="10">
    <location>
        <begin position="1"/>
        <end position="52"/>
    </location>
</feature>
<keyword evidence="13" id="KW-1185">Reference proteome</keyword>
<keyword evidence="4 11" id="KW-0812">Transmembrane</keyword>
<dbReference type="Pfam" id="PF03911">
    <property type="entry name" value="Sec61_beta"/>
    <property type="match status" value="1"/>
</dbReference>
<keyword evidence="8" id="KW-0811">Translocation</keyword>
<gene>
    <name evidence="12" type="primary">SBH1</name>
    <name evidence="12" type="ORF">OC842_000803</name>
</gene>
<evidence type="ECO:0000256" key="4">
    <source>
        <dbReference type="ARBA" id="ARBA00022692"/>
    </source>
</evidence>
<evidence type="ECO:0000256" key="3">
    <source>
        <dbReference type="ARBA" id="ARBA00022448"/>
    </source>
</evidence>
<keyword evidence="5" id="KW-0256">Endoplasmic reticulum</keyword>